<comment type="caution">
    <text evidence="1">The sequence shown here is derived from an EMBL/GenBank/DDBJ whole genome shotgun (WGS) entry which is preliminary data.</text>
</comment>
<name>A0A2T7Q0Y6_POMCA</name>
<reference evidence="1 2" key="1">
    <citation type="submission" date="2018-04" db="EMBL/GenBank/DDBJ databases">
        <title>The genome of golden apple snail Pomacea canaliculata provides insight into stress tolerance and invasive adaptation.</title>
        <authorList>
            <person name="Liu C."/>
            <person name="Liu B."/>
            <person name="Ren Y."/>
            <person name="Zhang Y."/>
            <person name="Wang H."/>
            <person name="Li S."/>
            <person name="Jiang F."/>
            <person name="Yin L."/>
            <person name="Zhang G."/>
            <person name="Qian W."/>
            <person name="Fan W."/>
        </authorList>
    </citation>
    <scope>NUCLEOTIDE SEQUENCE [LARGE SCALE GENOMIC DNA]</scope>
    <source>
        <strain evidence="1">SZHN2017</strain>
        <tissue evidence="1">Muscle</tissue>
    </source>
</reference>
<dbReference type="OMA" id="QNFMERA"/>
<proteinExistence type="predicted"/>
<gene>
    <name evidence="1" type="ORF">C0Q70_01975</name>
</gene>
<sequence length="110" mass="12018">MATGNEKTNDAGGPSAGGLEEFIANQQAIQRAQASNEPGENIDDGKLSQFLSRAFSESRRMNNEVEKSRAKSEKMHQILGAERVSSWCKEHAAEVLTQQQQDLVEGTSKP</sequence>
<organism evidence="1 2">
    <name type="scientific">Pomacea canaliculata</name>
    <name type="common">Golden apple snail</name>
    <dbReference type="NCBI Taxonomy" id="400727"/>
    <lineage>
        <taxon>Eukaryota</taxon>
        <taxon>Metazoa</taxon>
        <taxon>Spiralia</taxon>
        <taxon>Lophotrochozoa</taxon>
        <taxon>Mollusca</taxon>
        <taxon>Gastropoda</taxon>
        <taxon>Caenogastropoda</taxon>
        <taxon>Architaenioglossa</taxon>
        <taxon>Ampullarioidea</taxon>
        <taxon>Ampullariidae</taxon>
        <taxon>Pomacea</taxon>
    </lineage>
</organism>
<keyword evidence="2" id="KW-1185">Reference proteome</keyword>
<protein>
    <submittedName>
        <fullName evidence="1">Uncharacterized protein</fullName>
    </submittedName>
</protein>
<accession>A0A2T7Q0Y6</accession>
<dbReference type="EMBL" id="PZQS01000001">
    <property type="protein sequence ID" value="PVD39345.1"/>
    <property type="molecule type" value="Genomic_DNA"/>
</dbReference>
<evidence type="ECO:0000313" key="2">
    <source>
        <dbReference type="Proteomes" id="UP000245119"/>
    </source>
</evidence>
<evidence type="ECO:0000313" key="1">
    <source>
        <dbReference type="EMBL" id="PVD39345.1"/>
    </source>
</evidence>
<dbReference type="AlphaFoldDB" id="A0A2T7Q0Y6"/>
<dbReference type="Proteomes" id="UP000245119">
    <property type="component" value="Linkage Group LG1"/>
</dbReference>
<dbReference type="OrthoDB" id="5957937at2759"/>